<feature type="binding site" evidence="9">
    <location>
        <position position="223"/>
    </location>
    <ligand>
        <name>Mn(2+)</name>
        <dbReference type="ChEBI" id="CHEBI:29035"/>
    </ligand>
</feature>
<dbReference type="Gene3D" id="1.10.1740.10">
    <property type="match status" value="1"/>
</dbReference>
<feature type="binding site" evidence="9">
    <location>
        <position position="16"/>
    </location>
    <ligand>
        <name>NADPH</name>
        <dbReference type="ChEBI" id="CHEBI:57783"/>
    </ligand>
</feature>
<feature type="domain" description="1-deoxy-D-xylulose 5-phosphate reductoisomerase N-terminal" evidence="10">
    <location>
        <begin position="8"/>
        <end position="134"/>
    </location>
</feature>
<feature type="binding site" evidence="9">
    <location>
        <position position="41"/>
    </location>
    <ligand>
        <name>NADPH</name>
        <dbReference type="ChEBI" id="CHEBI:57783"/>
    </ligand>
</feature>
<feature type="binding site" evidence="9">
    <location>
        <position position="178"/>
    </location>
    <ligand>
        <name>1-deoxy-D-xylulose 5-phosphate</name>
        <dbReference type="ChEBI" id="CHEBI:57792"/>
    </ligand>
</feature>
<feature type="binding site" evidence="9">
    <location>
        <position position="153"/>
    </location>
    <ligand>
        <name>1-deoxy-D-xylulose 5-phosphate</name>
        <dbReference type="ChEBI" id="CHEBI:57792"/>
    </ligand>
</feature>
<reference evidence="14" key="2">
    <citation type="journal article" date="2010" name="Stand. Genomic Sci.">
        <title>Complete genome sequence of Thermaerobacter marianensis type strain (7p75aT).</title>
        <authorList>
            <person name="Han C."/>
            <person name="Gu W."/>
            <person name="Zhang X."/>
            <person name="Lapidus A."/>
            <person name="Nolan M."/>
            <person name="Copeland A."/>
            <person name="Lucas S."/>
            <person name="Glavina Del Rio T."/>
            <person name="Tice H."/>
            <person name="Cheng J."/>
            <person name="Tapia R."/>
            <person name="Goodwin L."/>
            <person name="Pitluck S."/>
            <person name="Pagani I."/>
            <person name="Ivanova N."/>
            <person name="Mavromatis K."/>
            <person name="Mikhailova N."/>
            <person name="Pati A."/>
            <person name="Chen A."/>
            <person name="Palaniappan K."/>
            <person name="Land M."/>
            <person name="Hauser L."/>
            <person name="Chang Y."/>
            <person name="Jeffries C."/>
            <person name="Schneider S."/>
            <person name="Rohde M."/>
            <person name="Goker M."/>
            <person name="Pukall R."/>
            <person name="Woyke T."/>
            <person name="Bristow J."/>
            <person name="Eisen J."/>
            <person name="Markowitz V."/>
            <person name="Hugenholtz P."/>
            <person name="Kyrpides N."/>
            <person name="Klenk H."/>
            <person name="Detter J."/>
        </authorList>
    </citation>
    <scope>NUCLEOTIDE SEQUENCE [LARGE SCALE GENOMIC DNA]</scope>
    <source>
        <strain evidence="14">ATCC 700841 / DSM 12885 / JCM 10246 / 7p75a</strain>
    </source>
</reference>
<dbReference type="UniPathway" id="UPA00056">
    <property type="reaction ID" value="UER00092"/>
</dbReference>
<dbReference type="GO" id="GO:0030604">
    <property type="term" value="F:1-deoxy-D-xylulose-5-phosphate reductoisomerase activity"/>
    <property type="evidence" value="ECO:0007669"/>
    <property type="project" value="UniProtKB-UniRule"/>
</dbReference>
<evidence type="ECO:0000256" key="2">
    <source>
        <dbReference type="ARBA" id="ARBA00006825"/>
    </source>
</evidence>
<feature type="binding site" evidence="9">
    <location>
        <position position="40"/>
    </location>
    <ligand>
        <name>NADPH</name>
        <dbReference type="ChEBI" id="CHEBI:57783"/>
    </ligand>
</feature>
<organism evidence="13 14">
    <name type="scientific">Thermaerobacter marianensis (strain ATCC 700841 / DSM 12885 / JCM 10246 / 7p75a)</name>
    <dbReference type="NCBI Taxonomy" id="644966"/>
    <lineage>
        <taxon>Bacteria</taxon>
        <taxon>Bacillati</taxon>
        <taxon>Bacillota</taxon>
        <taxon>Clostridia</taxon>
        <taxon>Eubacteriales</taxon>
        <taxon>Clostridiales Family XVII. Incertae Sedis</taxon>
        <taxon>Thermaerobacter</taxon>
    </lineage>
</organism>
<evidence type="ECO:0000256" key="7">
    <source>
        <dbReference type="ARBA" id="ARBA00023229"/>
    </source>
</evidence>
<dbReference type="InterPro" id="IPR036169">
    <property type="entry name" value="DXPR_C_sf"/>
</dbReference>
<evidence type="ECO:0000256" key="3">
    <source>
        <dbReference type="ARBA" id="ARBA00022723"/>
    </source>
</evidence>
<proteinExistence type="inferred from homology"/>
<dbReference type="Pfam" id="PF13288">
    <property type="entry name" value="DXPR_C"/>
    <property type="match status" value="1"/>
</dbReference>
<dbReference type="Gene3D" id="3.40.50.720">
    <property type="entry name" value="NAD(P)-binding Rossmann-like Domain"/>
    <property type="match status" value="1"/>
</dbReference>
<comment type="pathway">
    <text evidence="1 9">Isoprenoid biosynthesis; isopentenyl diphosphate biosynthesis via DXP pathway; isopentenyl diphosphate from 1-deoxy-D-xylulose 5-phosphate: step 1/6.</text>
</comment>
<dbReference type="Pfam" id="PF08436">
    <property type="entry name" value="DXP_redisom_C"/>
    <property type="match status" value="1"/>
</dbReference>
<evidence type="ECO:0000259" key="12">
    <source>
        <dbReference type="Pfam" id="PF13288"/>
    </source>
</evidence>
<evidence type="ECO:0000259" key="10">
    <source>
        <dbReference type="Pfam" id="PF02670"/>
    </source>
</evidence>
<feature type="binding site" evidence="9">
    <location>
        <position position="17"/>
    </location>
    <ligand>
        <name>NADPH</name>
        <dbReference type="ChEBI" id="CHEBI:57783"/>
    </ligand>
</feature>
<dbReference type="NCBIfam" id="NF009114">
    <property type="entry name" value="PRK12464.1"/>
    <property type="match status" value="1"/>
</dbReference>
<keyword evidence="6 9" id="KW-0464">Manganese</keyword>
<feature type="binding site" evidence="9">
    <location>
        <position position="154"/>
    </location>
    <ligand>
        <name>1-deoxy-D-xylulose 5-phosphate</name>
        <dbReference type="ChEBI" id="CHEBI:57792"/>
    </ligand>
</feature>
<feature type="binding site" evidence="9">
    <location>
        <position position="127"/>
    </location>
    <ligand>
        <name>1-deoxy-D-xylulose 5-phosphate</name>
        <dbReference type="ChEBI" id="CHEBI:57792"/>
    </ligand>
</feature>
<dbReference type="KEGG" id="tmr:Tmar_1010"/>
<dbReference type="Proteomes" id="UP000008915">
    <property type="component" value="Chromosome"/>
</dbReference>
<evidence type="ECO:0000313" key="14">
    <source>
        <dbReference type="Proteomes" id="UP000008915"/>
    </source>
</evidence>
<dbReference type="InterPro" id="IPR013644">
    <property type="entry name" value="DXP_reductoisomerase_C"/>
</dbReference>
<dbReference type="STRING" id="644966.Tmar_1010"/>
<keyword evidence="5 9" id="KW-0560">Oxidoreductase</keyword>
<feature type="binding site" evidence="9">
    <location>
        <position position="223"/>
    </location>
    <ligand>
        <name>1-deoxy-D-xylulose 5-phosphate</name>
        <dbReference type="ChEBI" id="CHEBI:57792"/>
    </ligand>
</feature>
<keyword evidence="3 9" id="KW-0479">Metal-binding</keyword>
<sequence length="395" mass="41402">MADRETGVVILGSTGSIGRQAAEVIARMPGRLRAVALAAGRDGARLLEQVRRLRPEAVALEDPEAGRAWRPALEREGVKVLVGPGAAEELAAWPGATRVLSAITGAAGLRPTLAALRAGRDVALANKESLVAAGALVTRQAAAAGVRIIPVDSEHSALFQCLQGRSPDEVERLVLTASGGPFRGWPAEALHRVTPEQAVRHPNWSMGAKISVDSATLMNKGLEVIEARWLFGLPASRIGVVVHPQSVVHGLVELADGATVAVLAPPDMRQPIQYALCYPERGPRLVERLDLAAVGKLTFEEPDTRTFPCLDLAYRALEAGGTAPAVLNAANEEAVAAFLAGRLSFPGIAETVAAVLAAHRPRPVTGLDDVLEADAWARDQARARVAAGAPGPGLR</sequence>
<evidence type="ECO:0000256" key="9">
    <source>
        <dbReference type="HAMAP-Rule" id="MF_00183"/>
    </source>
</evidence>
<dbReference type="GO" id="GO:0051484">
    <property type="term" value="P:isopentenyl diphosphate biosynthetic process, methylerythritol 4-phosphate pathway involved in terpenoid biosynthetic process"/>
    <property type="evidence" value="ECO:0007669"/>
    <property type="project" value="UniProtKB-ARBA"/>
</dbReference>
<dbReference type="HAMAP" id="MF_00183">
    <property type="entry name" value="DXP_reductoisom"/>
    <property type="match status" value="1"/>
</dbReference>
<feature type="binding site" evidence="9">
    <location>
        <position position="14"/>
    </location>
    <ligand>
        <name>NADPH</name>
        <dbReference type="ChEBI" id="CHEBI:57783"/>
    </ligand>
</feature>
<dbReference type="RefSeq" id="WP_013495428.1">
    <property type="nucleotide sequence ID" value="NC_014831.1"/>
</dbReference>
<dbReference type="NCBIfam" id="TIGR00243">
    <property type="entry name" value="Dxr"/>
    <property type="match status" value="1"/>
</dbReference>
<gene>
    <name evidence="9" type="primary">dxr</name>
    <name evidence="13" type="ordered locus">Tmar_1010</name>
</gene>
<dbReference type="InterPro" id="IPR013512">
    <property type="entry name" value="DXP_reductoisomerase_N"/>
</dbReference>
<comment type="similarity">
    <text evidence="2 9">Belongs to the DXR family.</text>
</comment>
<dbReference type="PANTHER" id="PTHR30525">
    <property type="entry name" value="1-DEOXY-D-XYLULOSE 5-PHOSPHATE REDUCTOISOMERASE"/>
    <property type="match status" value="1"/>
</dbReference>
<feature type="binding site" evidence="9">
    <location>
        <position position="154"/>
    </location>
    <ligand>
        <name>Mn(2+)</name>
        <dbReference type="ChEBI" id="CHEBI:29035"/>
    </ligand>
</feature>
<feature type="domain" description="DXP reductoisomerase C-terminal" evidence="12">
    <location>
        <begin position="263"/>
        <end position="379"/>
    </location>
</feature>
<dbReference type="FunFam" id="3.40.50.720:FF:000045">
    <property type="entry name" value="1-deoxy-D-xylulose 5-phosphate reductoisomerase"/>
    <property type="match status" value="1"/>
</dbReference>
<comment type="catalytic activity">
    <reaction evidence="8">
        <text>2-C-methyl-D-erythritol 4-phosphate + NADP(+) = 1-deoxy-D-xylulose 5-phosphate + NADPH + H(+)</text>
        <dbReference type="Rhea" id="RHEA:13717"/>
        <dbReference type="ChEBI" id="CHEBI:15378"/>
        <dbReference type="ChEBI" id="CHEBI:57783"/>
        <dbReference type="ChEBI" id="CHEBI:57792"/>
        <dbReference type="ChEBI" id="CHEBI:58262"/>
        <dbReference type="ChEBI" id="CHEBI:58349"/>
        <dbReference type="EC" id="1.1.1.267"/>
    </reaction>
    <physiologicalReaction direction="right-to-left" evidence="8">
        <dbReference type="Rhea" id="RHEA:13719"/>
    </physiologicalReaction>
</comment>
<keyword evidence="7 9" id="KW-0414">Isoprene biosynthesis</keyword>
<dbReference type="SUPFAM" id="SSF51735">
    <property type="entry name" value="NAD(P)-binding Rossmann-fold domains"/>
    <property type="match status" value="1"/>
</dbReference>
<dbReference type="InterPro" id="IPR003821">
    <property type="entry name" value="DXP_reductoisomerase"/>
</dbReference>
<dbReference type="PANTHER" id="PTHR30525:SF0">
    <property type="entry name" value="1-DEOXY-D-XYLULOSE 5-PHOSPHATE REDUCTOISOMERASE, CHLOROPLASTIC"/>
    <property type="match status" value="1"/>
</dbReference>
<feature type="binding site" evidence="9">
    <location>
        <position position="201"/>
    </location>
    <ligand>
        <name>1-deoxy-D-xylulose 5-phosphate</name>
        <dbReference type="ChEBI" id="CHEBI:57792"/>
    </ligand>
</feature>
<dbReference type="EMBL" id="CP002344">
    <property type="protein sequence ID" value="ADU51123.1"/>
    <property type="molecule type" value="Genomic_DNA"/>
</dbReference>
<dbReference type="GO" id="GO:0030145">
    <property type="term" value="F:manganese ion binding"/>
    <property type="evidence" value="ECO:0007669"/>
    <property type="project" value="TreeGrafter"/>
</dbReference>
<comment type="cofactor">
    <cofactor evidence="9">
        <name>Mg(2+)</name>
        <dbReference type="ChEBI" id="CHEBI:18420"/>
    </cofactor>
    <cofactor evidence="9">
        <name>Mn(2+)</name>
        <dbReference type="ChEBI" id="CHEBI:29035"/>
    </cofactor>
</comment>
<evidence type="ECO:0000313" key="13">
    <source>
        <dbReference type="EMBL" id="ADU51123.1"/>
    </source>
</evidence>
<dbReference type="EC" id="1.1.1.267" evidence="9"/>
<comment type="function">
    <text evidence="9">Catalyzes the NADPH-dependent rearrangement and reduction of 1-deoxy-D-xylulose-5-phosphate (DXP) to 2-C-methyl-D-erythritol 4-phosphate (MEP).</text>
</comment>
<dbReference type="PIRSF" id="PIRSF006205">
    <property type="entry name" value="Dxp_reductismrs"/>
    <property type="match status" value="1"/>
</dbReference>
<evidence type="ECO:0000256" key="6">
    <source>
        <dbReference type="ARBA" id="ARBA00023211"/>
    </source>
</evidence>
<dbReference type="Pfam" id="PF02670">
    <property type="entry name" value="DXP_reductoisom"/>
    <property type="match status" value="1"/>
</dbReference>
<reference evidence="13 14" key="1">
    <citation type="journal article" date="2010" name="Stand. Genomic Sci.">
        <title>Complete genome sequence of Thermaerobacter marianensis type strain (7p75a).</title>
        <authorList>
            <person name="Han C."/>
            <person name="Gu W."/>
            <person name="Zhang X."/>
            <person name="Lapidus A."/>
            <person name="Nolan M."/>
            <person name="Copeland A."/>
            <person name="Lucas S."/>
            <person name="Del Rio T.G."/>
            <person name="Tice H."/>
            <person name="Cheng J.F."/>
            <person name="Tapia R."/>
            <person name="Goodwin L."/>
            <person name="Pitluck S."/>
            <person name="Pagani I."/>
            <person name="Ivanova N."/>
            <person name="Mavromatis K."/>
            <person name="Mikhailova N."/>
            <person name="Pati A."/>
            <person name="Chen A."/>
            <person name="Palaniappan K."/>
            <person name="Land M."/>
            <person name="Hauser L."/>
            <person name="Chang Y.J."/>
            <person name="Jeffries C.D."/>
            <person name="Schneider S."/>
            <person name="Rohde M."/>
            <person name="Goker M."/>
            <person name="Pukall R."/>
            <person name="Woyke T."/>
            <person name="Bristow J."/>
            <person name="Eisen J.A."/>
            <person name="Markowitz V."/>
            <person name="Hugenholtz P."/>
            <person name="Kyrpides N.C."/>
            <person name="Klenk H.P."/>
            <person name="Detter J.C."/>
        </authorList>
    </citation>
    <scope>NUCLEOTIDE SEQUENCE [LARGE SCALE GENOMIC DNA]</scope>
    <source>
        <strain evidence="14">ATCC 700841 / DSM 12885 / JCM 10246 / 7p75a</strain>
    </source>
</reference>
<feature type="binding site" evidence="9">
    <location>
        <position position="128"/>
    </location>
    <ligand>
        <name>NADPH</name>
        <dbReference type="ChEBI" id="CHEBI:57783"/>
    </ligand>
</feature>
<feature type="binding site" evidence="9">
    <location>
        <position position="220"/>
    </location>
    <ligand>
        <name>1-deoxy-D-xylulose 5-phosphate</name>
        <dbReference type="ChEBI" id="CHEBI:57792"/>
    </ligand>
</feature>
<evidence type="ECO:0000256" key="1">
    <source>
        <dbReference type="ARBA" id="ARBA00005094"/>
    </source>
</evidence>
<dbReference type="HOGENOM" id="CLU_035714_4_0_9"/>
<feature type="binding site" evidence="9">
    <location>
        <position position="126"/>
    </location>
    <ligand>
        <name>NADPH</name>
        <dbReference type="ChEBI" id="CHEBI:57783"/>
    </ligand>
</feature>
<feature type="binding site" evidence="9">
    <location>
        <position position="15"/>
    </location>
    <ligand>
        <name>NADPH</name>
        <dbReference type="ChEBI" id="CHEBI:57783"/>
    </ligand>
</feature>
<dbReference type="AlphaFoldDB" id="E6SJR0"/>
<feature type="binding site" evidence="9">
    <location>
        <position position="219"/>
    </location>
    <ligand>
        <name>1-deoxy-D-xylulose 5-phosphate</name>
        <dbReference type="ChEBI" id="CHEBI:57792"/>
    </ligand>
</feature>
<comment type="caution">
    <text evidence="9">Lacks conserved residue(s) required for the propagation of feature annotation.</text>
</comment>
<evidence type="ECO:0000256" key="4">
    <source>
        <dbReference type="ARBA" id="ARBA00022857"/>
    </source>
</evidence>
<feature type="domain" description="1-deoxy-D-xylulose 5-phosphate reductoisomerase C-terminal" evidence="11">
    <location>
        <begin position="148"/>
        <end position="231"/>
    </location>
</feature>
<dbReference type="OrthoDB" id="9806546at2"/>
<dbReference type="InterPro" id="IPR036291">
    <property type="entry name" value="NAD(P)-bd_dom_sf"/>
</dbReference>
<dbReference type="SUPFAM" id="SSF69055">
    <property type="entry name" value="1-deoxy-D-xylulose-5-phosphate reductoisomerase, C-terminal domain"/>
    <property type="match status" value="1"/>
</dbReference>
<evidence type="ECO:0000256" key="8">
    <source>
        <dbReference type="ARBA" id="ARBA00048543"/>
    </source>
</evidence>
<protein>
    <recommendedName>
        <fullName evidence="9">1-deoxy-D-xylulose 5-phosphate reductoisomerase</fullName>
        <shortName evidence="9">DXP reductoisomerase</shortName>
        <ecNumber evidence="9">1.1.1.267</ecNumber>
    </recommendedName>
    <alternativeName>
        <fullName evidence="9">1-deoxyxylulose-5-phosphate reductoisomerase</fullName>
    </alternativeName>
    <alternativeName>
        <fullName evidence="9">2-C-methyl-D-erythritol 4-phosphate synthase</fullName>
    </alternativeName>
</protein>
<keyword evidence="9" id="KW-0460">Magnesium</keyword>
<accession>E6SJR0</accession>
<dbReference type="GO" id="GO:0070402">
    <property type="term" value="F:NADPH binding"/>
    <property type="evidence" value="ECO:0007669"/>
    <property type="project" value="InterPro"/>
</dbReference>
<dbReference type="eggNOG" id="COG0743">
    <property type="taxonomic scope" value="Bacteria"/>
</dbReference>
<evidence type="ECO:0000256" key="5">
    <source>
        <dbReference type="ARBA" id="ARBA00023002"/>
    </source>
</evidence>
<feature type="binding site" evidence="9">
    <location>
        <position position="214"/>
    </location>
    <ligand>
        <name>1-deoxy-D-xylulose 5-phosphate</name>
        <dbReference type="ChEBI" id="CHEBI:57792"/>
    </ligand>
</feature>
<evidence type="ECO:0000259" key="11">
    <source>
        <dbReference type="Pfam" id="PF08436"/>
    </source>
</evidence>
<keyword evidence="14" id="KW-1185">Reference proteome</keyword>
<name>E6SJR0_THEM7</name>
<feature type="binding site" evidence="9">
    <location>
        <position position="207"/>
    </location>
    <ligand>
        <name>NADPH</name>
        <dbReference type="ChEBI" id="CHEBI:57783"/>
    </ligand>
</feature>
<keyword evidence="4 9" id="KW-0521">NADP</keyword>
<dbReference type="SUPFAM" id="SSF55347">
    <property type="entry name" value="Glyceraldehyde-3-phosphate dehydrogenase-like, C-terminal domain"/>
    <property type="match status" value="1"/>
</dbReference>
<dbReference type="InterPro" id="IPR026877">
    <property type="entry name" value="DXPR_C"/>
</dbReference>
<feature type="binding site" evidence="9">
    <location>
        <position position="152"/>
    </location>
    <ligand>
        <name>Mn(2+)</name>
        <dbReference type="ChEBI" id="CHEBI:29035"/>
    </ligand>
</feature>